<organism evidence="2 3">
    <name type="scientific">Microbacterium immunditiarum</name>
    <dbReference type="NCBI Taxonomy" id="337480"/>
    <lineage>
        <taxon>Bacteria</taxon>
        <taxon>Bacillati</taxon>
        <taxon>Actinomycetota</taxon>
        <taxon>Actinomycetes</taxon>
        <taxon>Micrococcales</taxon>
        <taxon>Microbacteriaceae</taxon>
        <taxon>Microbacterium</taxon>
    </lineage>
</organism>
<dbReference type="InterPro" id="IPR032710">
    <property type="entry name" value="NTF2-like_dom_sf"/>
</dbReference>
<comment type="caution">
    <text evidence="2">The sequence shown here is derived from an EMBL/GenBank/DDBJ whole genome shotgun (WGS) entry which is preliminary data.</text>
</comment>
<proteinExistence type="predicted"/>
<dbReference type="AlphaFoldDB" id="A0A7Y9GMU6"/>
<keyword evidence="3" id="KW-1185">Reference proteome</keyword>
<accession>A0A7Y9GMU6</accession>
<dbReference type="SUPFAM" id="SSF54427">
    <property type="entry name" value="NTF2-like"/>
    <property type="match status" value="1"/>
</dbReference>
<name>A0A7Y9GMU6_9MICO</name>
<sequence>MTSVMSELLRLEMAGWESLCDGSGDDFYRQIMTDDGVMVIADGTVLDRDAVAESLRDAPAWSSYEISDERVVTVGPDAAALVYTGHASRPGDEAPFVAAMSSVYVKQAGEWRLALYQQTPLAPPPGR</sequence>
<dbReference type="EMBL" id="JACCBV010000001">
    <property type="protein sequence ID" value="NYE19414.1"/>
    <property type="molecule type" value="Genomic_DNA"/>
</dbReference>
<dbReference type="Proteomes" id="UP000576969">
    <property type="component" value="Unassembled WGS sequence"/>
</dbReference>
<gene>
    <name evidence="2" type="ORF">BJ991_001442</name>
</gene>
<dbReference type="Pfam" id="PF14534">
    <property type="entry name" value="DUF4440"/>
    <property type="match status" value="1"/>
</dbReference>
<reference evidence="2 3" key="1">
    <citation type="submission" date="2020-07" db="EMBL/GenBank/DDBJ databases">
        <title>Sequencing the genomes of 1000 actinobacteria strains.</title>
        <authorList>
            <person name="Klenk H.-P."/>
        </authorList>
    </citation>
    <scope>NUCLEOTIDE SEQUENCE [LARGE SCALE GENOMIC DNA]</scope>
    <source>
        <strain evidence="2 3">DSM 24662</strain>
    </source>
</reference>
<protein>
    <submittedName>
        <fullName evidence="2">Uncharacterized protein (TIGR02246 family)</fullName>
    </submittedName>
</protein>
<dbReference type="RefSeq" id="WP_218852893.1">
    <property type="nucleotide sequence ID" value="NZ_JACCBV010000001.1"/>
</dbReference>
<evidence type="ECO:0000259" key="1">
    <source>
        <dbReference type="Pfam" id="PF14534"/>
    </source>
</evidence>
<feature type="domain" description="DUF4440" evidence="1">
    <location>
        <begin position="9"/>
        <end position="113"/>
    </location>
</feature>
<evidence type="ECO:0000313" key="3">
    <source>
        <dbReference type="Proteomes" id="UP000576969"/>
    </source>
</evidence>
<dbReference type="InterPro" id="IPR027843">
    <property type="entry name" value="DUF4440"/>
</dbReference>
<dbReference type="Gene3D" id="3.10.450.50">
    <property type="match status" value="1"/>
</dbReference>
<evidence type="ECO:0000313" key="2">
    <source>
        <dbReference type="EMBL" id="NYE19414.1"/>
    </source>
</evidence>